<dbReference type="Proteomes" id="UP000241463">
    <property type="component" value="Segment"/>
</dbReference>
<dbReference type="GeneID" id="54988497"/>
<keyword evidence="2" id="KW-1185">Reference proteome</keyword>
<dbReference type="InterPro" id="IPR056960">
    <property type="entry name" value="SP10_terminator"/>
</dbReference>
<accession>A0A2K9VCK6</accession>
<sequence>MAINSGEIYLQDKIQSIMNGFLSSRYITSEDILSELPDDIKNPFMDTYGLYSGAEGKEIPVTFTFPDVKQQEAFILIQFKGADEDVDNSSIGNVQANIASYQEGNELKERLPVSVDEVNGTKSYYVETSKPIFSLSNIPEISGSSEFKFSGNRIELPPLPFLNTKFIITVYYSAMRTDSNGNIMKDKDVVRYGVNLIEGYTIDFCSTNQDTLKCLTVLLLATMVYLRKTLEDNDDFYLPTITLNGSDLIEEVTSATNTSYSQQLFYRRAEITYKTTQSIMSDAGDRLTDINIED</sequence>
<proteinExistence type="predicted"/>
<reference evidence="1 2" key="1">
    <citation type="submission" date="2018-01" db="EMBL/GenBank/DDBJ databases">
        <title>Lactobacillus phages that infect wine-derived L. plantarum strains.</title>
        <authorList>
            <person name="Kyrkou I."/>
            <person name="Hestbjerg Hansen L."/>
        </authorList>
    </citation>
    <scope>NUCLEOTIDE SEQUENCE [LARGE SCALE GENOMIC DNA]</scope>
</reference>
<name>A0A2K9VCK6_9CAUD</name>
<evidence type="ECO:0000313" key="2">
    <source>
        <dbReference type="Proteomes" id="UP000241463"/>
    </source>
</evidence>
<protein>
    <submittedName>
        <fullName evidence="1">Uncharacterized protein</fullName>
    </submittedName>
</protein>
<dbReference type="KEGG" id="vg:54988497"/>
<evidence type="ECO:0000313" key="1">
    <source>
        <dbReference type="EMBL" id="AUV59948.1"/>
    </source>
</evidence>
<dbReference type="RefSeq" id="YP_009798052.1">
    <property type="nucleotide sequence ID" value="NC_047924.1"/>
</dbReference>
<dbReference type="Pfam" id="PF23932">
    <property type="entry name" value="SP10_terminator"/>
    <property type="match status" value="1"/>
</dbReference>
<organism evidence="1 2">
    <name type="scientific">Lactobacillus phage Bacchae</name>
    <dbReference type="NCBI Taxonomy" id="2079429"/>
    <lineage>
        <taxon>Viruses</taxon>
        <taxon>Duplodnaviria</taxon>
        <taxon>Heunggongvirae</taxon>
        <taxon>Uroviricota</taxon>
        <taxon>Caudoviricetes</taxon>
        <taxon>Herelleviridae</taxon>
        <taxon>Harbinvirus</taxon>
        <taxon>Harbinvirus bacchae</taxon>
    </lineage>
</organism>
<dbReference type="EMBL" id="MG765277">
    <property type="protein sequence ID" value="AUV59948.1"/>
    <property type="molecule type" value="Genomic_DNA"/>
</dbReference>